<accession>A0A0L0SXH5</accession>
<keyword evidence="4" id="KW-1185">Reference proteome</keyword>
<reference evidence="4" key="2">
    <citation type="submission" date="2009-11" db="EMBL/GenBank/DDBJ databases">
        <title>The Genome Sequence of Allomyces macrogynus strain ATCC 38327.</title>
        <authorList>
            <consortium name="The Broad Institute Genome Sequencing Platform"/>
            <person name="Russ C."/>
            <person name="Cuomo C."/>
            <person name="Shea T."/>
            <person name="Young S.K."/>
            <person name="Zeng Q."/>
            <person name="Koehrsen M."/>
            <person name="Haas B."/>
            <person name="Borodovsky M."/>
            <person name="Guigo R."/>
            <person name="Alvarado L."/>
            <person name="Berlin A."/>
            <person name="Borenstein D."/>
            <person name="Chen Z."/>
            <person name="Engels R."/>
            <person name="Freedman E."/>
            <person name="Gellesch M."/>
            <person name="Goldberg J."/>
            <person name="Griggs A."/>
            <person name="Gujja S."/>
            <person name="Heiman D."/>
            <person name="Hepburn T."/>
            <person name="Howarth C."/>
            <person name="Jen D."/>
            <person name="Larson L."/>
            <person name="Lewis B."/>
            <person name="Mehta T."/>
            <person name="Park D."/>
            <person name="Pearson M."/>
            <person name="Roberts A."/>
            <person name="Saif S."/>
            <person name="Shenoy N."/>
            <person name="Sisk P."/>
            <person name="Stolte C."/>
            <person name="Sykes S."/>
            <person name="Walk T."/>
            <person name="White J."/>
            <person name="Yandava C."/>
            <person name="Burger G."/>
            <person name="Gray M.W."/>
            <person name="Holland P.W.H."/>
            <person name="King N."/>
            <person name="Lang F.B.F."/>
            <person name="Roger A.J."/>
            <person name="Ruiz-Trillo I."/>
            <person name="Lander E."/>
            <person name="Nusbaum C."/>
        </authorList>
    </citation>
    <scope>NUCLEOTIDE SEQUENCE [LARGE SCALE GENOMIC DNA]</scope>
    <source>
        <strain evidence="4">ATCC 38327</strain>
    </source>
</reference>
<evidence type="ECO:0000313" key="3">
    <source>
        <dbReference type="EMBL" id="KNE67191.1"/>
    </source>
</evidence>
<name>A0A0L0SXH5_ALLM3</name>
<evidence type="ECO:0000256" key="1">
    <source>
        <dbReference type="SAM" id="MobiDB-lite"/>
    </source>
</evidence>
<protein>
    <recommendedName>
        <fullName evidence="5">Adhesin domain-containing protein</fullName>
    </recommendedName>
</protein>
<evidence type="ECO:0008006" key="5">
    <source>
        <dbReference type="Google" id="ProtNLM"/>
    </source>
</evidence>
<proteinExistence type="predicted"/>
<reference evidence="3 4" key="1">
    <citation type="submission" date="2009-11" db="EMBL/GenBank/DDBJ databases">
        <title>Annotation of Allomyces macrogynus ATCC 38327.</title>
        <authorList>
            <consortium name="The Broad Institute Genome Sequencing Platform"/>
            <person name="Russ C."/>
            <person name="Cuomo C."/>
            <person name="Burger G."/>
            <person name="Gray M.W."/>
            <person name="Holland P.W.H."/>
            <person name="King N."/>
            <person name="Lang F.B.F."/>
            <person name="Roger A.J."/>
            <person name="Ruiz-Trillo I."/>
            <person name="Young S.K."/>
            <person name="Zeng Q."/>
            <person name="Gargeya S."/>
            <person name="Fitzgerald M."/>
            <person name="Haas B."/>
            <person name="Abouelleil A."/>
            <person name="Alvarado L."/>
            <person name="Arachchi H.M."/>
            <person name="Berlin A."/>
            <person name="Chapman S.B."/>
            <person name="Gearin G."/>
            <person name="Goldberg J."/>
            <person name="Griggs A."/>
            <person name="Gujja S."/>
            <person name="Hansen M."/>
            <person name="Heiman D."/>
            <person name="Howarth C."/>
            <person name="Larimer J."/>
            <person name="Lui A."/>
            <person name="MacDonald P.J.P."/>
            <person name="McCowen C."/>
            <person name="Montmayeur A."/>
            <person name="Murphy C."/>
            <person name="Neiman D."/>
            <person name="Pearson M."/>
            <person name="Priest M."/>
            <person name="Roberts A."/>
            <person name="Saif S."/>
            <person name="Shea T."/>
            <person name="Sisk P."/>
            <person name="Stolte C."/>
            <person name="Sykes S."/>
            <person name="Wortman J."/>
            <person name="Nusbaum C."/>
            <person name="Birren B."/>
        </authorList>
    </citation>
    <scope>NUCLEOTIDE SEQUENCE [LARGE SCALE GENOMIC DNA]</scope>
    <source>
        <strain evidence="3 4">ATCC 38327</strain>
    </source>
</reference>
<keyword evidence="2" id="KW-1133">Transmembrane helix</keyword>
<feature type="region of interest" description="Disordered" evidence="1">
    <location>
        <begin position="1"/>
        <end position="30"/>
    </location>
</feature>
<organism evidence="3 4">
    <name type="scientific">Allomyces macrogynus (strain ATCC 38327)</name>
    <name type="common">Allomyces javanicus var. macrogynus</name>
    <dbReference type="NCBI Taxonomy" id="578462"/>
    <lineage>
        <taxon>Eukaryota</taxon>
        <taxon>Fungi</taxon>
        <taxon>Fungi incertae sedis</taxon>
        <taxon>Blastocladiomycota</taxon>
        <taxon>Blastocladiomycetes</taxon>
        <taxon>Blastocladiales</taxon>
        <taxon>Blastocladiaceae</taxon>
        <taxon>Allomyces</taxon>
    </lineage>
</organism>
<dbReference type="Proteomes" id="UP000054350">
    <property type="component" value="Unassembled WGS sequence"/>
</dbReference>
<evidence type="ECO:0000256" key="2">
    <source>
        <dbReference type="SAM" id="Phobius"/>
    </source>
</evidence>
<dbReference type="EMBL" id="GG745352">
    <property type="protein sequence ID" value="KNE67191.1"/>
    <property type="molecule type" value="Genomic_DNA"/>
</dbReference>
<dbReference type="AlphaFoldDB" id="A0A0L0SXH5"/>
<gene>
    <name evidence="3" type="ORF">AMAG_12257</name>
</gene>
<feature type="transmembrane region" description="Helical" evidence="2">
    <location>
        <begin position="110"/>
        <end position="133"/>
    </location>
</feature>
<evidence type="ECO:0000313" key="4">
    <source>
        <dbReference type="Proteomes" id="UP000054350"/>
    </source>
</evidence>
<dbReference type="OrthoDB" id="10360707at2759"/>
<sequence length="462" mass="48684">MPDHKSAPASYASLDDLIPTRDDAEPSSGSVETMRSAISLHEPATWLESMAARVILLFVPPVPASRTFLLAPTVFRETDALLPRPVSSQHDGKGMVTKMAQSVWMAGRRVMVALVLVVVLLLLIAVATSSLLAPVSDPSIDGPTRLCVPDALRWSRNSVAMPIHASTRTVHVVWSDQEDARPQQALPVHEIHVFQAEPGSTNLVTVQAQCDSGSDPVFLEATTTTGPDATIAINLGRVAILSTTNITCPAIQCPHAVWSIYLPDSIKLRAHLDDQTARGAQLTMHETLTLGELDLRTRAGSITAVASLVAPRVSLATDGAGSIIISHVAATVRDIALRSATGAVRVAEMTRALVHAAEPGRFTIDSITGDVAVHVRTIGSGDDIVSACAIDTPTVAVTVHAAQVTAVAMSDRPAARMLVNAANSGGEAVRVCADSVVVSSLPQVDDEWTIASAHGMVELWVS</sequence>
<keyword evidence="2" id="KW-0472">Membrane</keyword>
<keyword evidence="2" id="KW-0812">Transmembrane</keyword>
<dbReference type="VEuPathDB" id="FungiDB:AMAG_12257"/>